<gene>
    <name evidence="1" type="ORF">Sradi_1319700</name>
</gene>
<reference evidence="1" key="1">
    <citation type="submission" date="2020-06" db="EMBL/GenBank/DDBJ databases">
        <authorList>
            <person name="Li T."/>
            <person name="Hu X."/>
            <person name="Zhang T."/>
            <person name="Song X."/>
            <person name="Zhang H."/>
            <person name="Dai N."/>
            <person name="Sheng W."/>
            <person name="Hou X."/>
            <person name="Wei L."/>
        </authorList>
    </citation>
    <scope>NUCLEOTIDE SEQUENCE</scope>
    <source>
        <strain evidence="1">G02</strain>
        <tissue evidence="1">Leaf</tissue>
    </source>
</reference>
<evidence type="ECO:0000313" key="1">
    <source>
        <dbReference type="EMBL" id="KAL0419062.1"/>
    </source>
</evidence>
<reference evidence="1" key="2">
    <citation type="journal article" date="2024" name="Plant">
        <title>Genomic evolution and insights into agronomic trait innovations of Sesamum species.</title>
        <authorList>
            <person name="Miao H."/>
            <person name="Wang L."/>
            <person name="Qu L."/>
            <person name="Liu H."/>
            <person name="Sun Y."/>
            <person name="Le M."/>
            <person name="Wang Q."/>
            <person name="Wei S."/>
            <person name="Zheng Y."/>
            <person name="Lin W."/>
            <person name="Duan Y."/>
            <person name="Cao H."/>
            <person name="Xiong S."/>
            <person name="Wang X."/>
            <person name="Wei L."/>
            <person name="Li C."/>
            <person name="Ma Q."/>
            <person name="Ju M."/>
            <person name="Zhao R."/>
            <person name="Li G."/>
            <person name="Mu C."/>
            <person name="Tian Q."/>
            <person name="Mei H."/>
            <person name="Zhang T."/>
            <person name="Gao T."/>
            <person name="Zhang H."/>
        </authorList>
    </citation>
    <scope>NUCLEOTIDE SEQUENCE</scope>
    <source>
        <strain evidence="1">G02</strain>
    </source>
</reference>
<dbReference type="InterPro" id="IPR004242">
    <property type="entry name" value="Transposase_21"/>
</dbReference>
<organism evidence="1">
    <name type="scientific">Sesamum radiatum</name>
    <name type="common">Black benniseed</name>
    <dbReference type="NCBI Taxonomy" id="300843"/>
    <lineage>
        <taxon>Eukaryota</taxon>
        <taxon>Viridiplantae</taxon>
        <taxon>Streptophyta</taxon>
        <taxon>Embryophyta</taxon>
        <taxon>Tracheophyta</taxon>
        <taxon>Spermatophyta</taxon>
        <taxon>Magnoliopsida</taxon>
        <taxon>eudicotyledons</taxon>
        <taxon>Gunneridae</taxon>
        <taxon>Pentapetalae</taxon>
        <taxon>asterids</taxon>
        <taxon>lamiids</taxon>
        <taxon>Lamiales</taxon>
        <taxon>Pedaliaceae</taxon>
        <taxon>Sesamum</taxon>
    </lineage>
</organism>
<dbReference type="EMBL" id="JACGWJ010000005">
    <property type="protein sequence ID" value="KAL0419062.1"/>
    <property type="molecule type" value="Genomic_DNA"/>
</dbReference>
<dbReference type="PANTHER" id="PTHR10775">
    <property type="entry name" value="OS08G0208400 PROTEIN"/>
    <property type="match status" value="1"/>
</dbReference>
<comment type="caution">
    <text evidence="1">The sequence shown here is derived from an EMBL/GenBank/DDBJ whole genome shotgun (WGS) entry which is preliminary data.</text>
</comment>
<dbReference type="AlphaFoldDB" id="A0AAW2UQK2"/>
<dbReference type="Pfam" id="PF02992">
    <property type="entry name" value="Transposase_21"/>
    <property type="match status" value="1"/>
</dbReference>
<proteinExistence type="predicted"/>
<sequence>MDSPQRMVFDATGPRYFASPHKGVLDNGTRSCPMDVGPSSYCYGGGPYDYDKSGLANYFSNVVHAADHPLWDGCTQSQSSVVAKLVDIKADGHIYERIYDRTSQWANRIFLSDHTLPGDYYSTKKLVKDLGGFTSSEDSCMYMPITPRLQRLYSSRATVEHVTWHATHQTEKGSKCHPSDTEAWKHFNRMYTDFIEEPHNIRLDLCIDSFAPHDQYDRTYSCWPVIITLYNFPLGDQILDRISNISPTDEMPLSLSDGFGSDHKWMKKSIFLDLPY</sequence>
<dbReference type="PANTHER" id="PTHR10775:SF188">
    <property type="entry name" value="TRANSPOSASE-ASSOCIATED DOMAIN-CONTAINING PROTEIN"/>
    <property type="match status" value="1"/>
</dbReference>
<name>A0AAW2UQK2_SESRA</name>
<protein>
    <submittedName>
        <fullName evidence="1">Uncharacterized protein</fullName>
    </submittedName>
</protein>
<accession>A0AAW2UQK2</accession>